<evidence type="ECO:0000256" key="2">
    <source>
        <dbReference type="ARBA" id="ARBA00022723"/>
    </source>
</evidence>
<dbReference type="InterPro" id="IPR058240">
    <property type="entry name" value="rSAM_sf"/>
</dbReference>
<keyword evidence="4" id="KW-0411">Iron-sulfur</keyword>
<comment type="caution">
    <text evidence="6">The sequence shown here is derived from an EMBL/GenBank/DDBJ whole genome shotgun (WGS) entry which is preliminary data.</text>
</comment>
<dbReference type="CDD" id="cd01335">
    <property type="entry name" value="Radical_SAM"/>
    <property type="match status" value="1"/>
</dbReference>
<keyword evidence="2" id="KW-0479">Metal-binding</keyword>
<reference evidence="7" key="1">
    <citation type="journal article" date="2019" name="Int. J. Syst. Evol. Microbiol.">
        <title>The Global Catalogue of Microorganisms (GCM) 10K type strain sequencing project: providing services to taxonomists for standard genome sequencing and annotation.</title>
        <authorList>
            <consortium name="The Broad Institute Genomics Platform"/>
            <consortium name="The Broad Institute Genome Sequencing Center for Infectious Disease"/>
            <person name="Wu L."/>
            <person name="Ma J."/>
        </authorList>
    </citation>
    <scope>NUCLEOTIDE SEQUENCE [LARGE SCALE GENOMIC DNA]</scope>
    <source>
        <strain evidence="7">CGMCC 1.15772</strain>
    </source>
</reference>
<dbReference type="EMBL" id="JBHSWD010000001">
    <property type="protein sequence ID" value="MFC6590731.1"/>
    <property type="molecule type" value="Genomic_DNA"/>
</dbReference>
<evidence type="ECO:0000259" key="5">
    <source>
        <dbReference type="Pfam" id="PF04055"/>
    </source>
</evidence>
<dbReference type="Proteomes" id="UP001596297">
    <property type="component" value="Unassembled WGS sequence"/>
</dbReference>
<keyword evidence="3" id="KW-0408">Iron</keyword>
<dbReference type="SUPFAM" id="SSF102114">
    <property type="entry name" value="Radical SAM enzymes"/>
    <property type="match status" value="1"/>
</dbReference>
<evidence type="ECO:0000256" key="4">
    <source>
        <dbReference type="ARBA" id="ARBA00023014"/>
    </source>
</evidence>
<dbReference type="Pfam" id="PF04055">
    <property type="entry name" value="Radical_SAM"/>
    <property type="match status" value="1"/>
</dbReference>
<name>A0ABW1Y8T3_9DEIO</name>
<dbReference type="SFLD" id="SFLDS00029">
    <property type="entry name" value="Radical_SAM"/>
    <property type="match status" value="1"/>
</dbReference>
<evidence type="ECO:0000256" key="1">
    <source>
        <dbReference type="ARBA" id="ARBA00022691"/>
    </source>
</evidence>
<dbReference type="RefSeq" id="WP_380081747.1">
    <property type="nucleotide sequence ID" value="NZ_JBHSWD010000001.1"/>
</dbReference>
<organism evidence="6 7">
    <name type="scientific">Deinococcus lacus</name>
    <dbReference type="NCBI Taxonomy" id="392561"/>
    <lineage>
        <taxon>Bacteria</taxon>
        <taxon>Thermotogati</taxon>
        <taxon>Deinococcota</taxon>
        <taxon>Deinococci</taxon>
        <taxon>Deinococcales</taxon>
        <taxon>Deinococcaceae</taxon>
        <taxon>Deinococcus</taxon>
    </lineage>
</organism>
<feature type="domain" description="Radical SAM core" evidence="5">
    <location>
        <begin position="43"/>
        <end position="109"/>
    </location>
</feature>
<dbReference type="Gene3D" id="3.20.20.70">
    <property type="entry name" value="Aldolase class I"/>
    <property type="match status" value="1"/>
</dbReference>
<proteinExistence type="predicted"/>
<keyword evidence="1" id="KW-0949">S-adenosyl-L-methionine</keyword>
<sequence>MHTPWHVHAVGQQVTAFCPSTGTRLSVGPTPERLPAPELLDVKLTDVCSIGCAFCYQDSRPDRQHARLEDVAFIAREAGRAGVFEVALGGGEVSEYPHFVQALHLFRAAGVVPNFTTRNVRWLAQQWPTVRGLVGGVAVSVGSAAQVERVAQLLPQAERRHGQLVAQVVMGTLGRAELLALVQAAGRAGIRVTLLGFKDVGRGQSYAPAPYDWWLDDLPQYVQHAEISIDTALAAECPEALERLLLPGSYHTEEGRFSAYVDAVSMTLAPSSYHAGPSDPFDTDWLTHFAAPDFVQGPPTPPALGRVRLGFATNSSSSHSLVLLRETIEDNPQDIMTWHRKSLSGTAWDSTEENLIVSSELARRYYLASNLLYRSEYLFPDWTEEAIHSEVKRLCNLPSEIIVTMCTVDEYSVMEFDRDGCGYGPNLTQFETVKKFLLQPNMAIFGGAPWYTHPWLRSDSSQAFDLGDANFSETLLRKK</sequence>
<evidence type="ECO:0000313" key="7">
    <source>
        <dbReference type="Proteomes" id="UP001596297"/>
    </source>
</evidence>
<gene>
    <name evidence="6" type="ORF">ACFP81_00885</name>
</gene>
<dbReference type="InterPro" id="IPR007197">
    <property type="entry name" value="rSAM"/>
</dbReference>
<evidence type="ECO:0000256" key="3">
    <source>
        <dbReference type="ARBA" id="ARBA00023004"/>
    </source>
</evidence>
<dbReference type="InterPro" id="IPR013785">
    <property type="entry name" value="Aldolase_TIM"/>
</dbReference>
<keyword evidence="7" id="KW-1185">Reference proteome</keyword>
<protein>
    <submittedName>
        <fullName evidence="6">Radical SAM protein</fullName>
    </submittedName>
</protein>
<evidence type="ECO:0000313" key="6">
    <source>
        <dbReference type="EMBL" id="MFC6590731.1"/>
    </source>
</evidence>
<accession>A0ABW1Y8T3</accession>